<organism evidence="1 2">
    <name type="scientific">Desulfoluna butyratoxydans</name>
    <dbReference type="NCBI Taxonomy" id="231438"/>
    <lineage>
        <taxon>Bacteria</taxon>
        <taxon>Pseudomonadati</taxon>
        <taxon>Thermodesulfobacteriota</taxon>
        <taxon>Desulfobacteria</taxon>
        <taxon>Desulfobacterales</taxon>
        <taxon>Desulfolunaceae</taxon>
        <taxon>Desulfoluna</taxon>
    </lineage>
</organism>
<sequence>MPALKKESLVICLPWRMESEGGGGNVVSKGMAKGSANLKFVLFYLGLY</sequence>
<accession>A0A4U8YHT0</accession>
<dbReference type="Proteomes" id="UP000507962">
    <property type="component" value="Unassembled WGS sequence"/>
</dbReference>
<protein>
    <submittedName>
        <fullName evidence="1">Uncharacterized protein</fullName>
    </submittedName>
</protein>
<dbReference type="AlphaFoldDB" id="A0A4U8YHT0"/>
<dbReference type="EMBL" id="CAADHO010000001">
    <property type="protein sequence ID" value="VFQ43165.1"/>
    <property type="molecule type" value="Genomic_DNA"/>
</dbReference>
<name>A0A4U8YHT0_9BACT</name>
<evidence type="ECO:0000313" key="1">
    <source>
        <dbReference type="EMBL" id="VFQ43165.1"/>
    </source>
</evidence>
<gene>
    <name evidence="1" type="ORF">MSL71_7930</name>
</gene>
<reference evidence="1 2" key="1">
    <citation type="submission" date="2019-03" db="EMBL/GenBank/DDBJ databases">
        <authorList>
            <person name="Nijsse B."/>
        </authorList>
    </citation>
    <scope>NUCLEOTIDE SEQUENCE [LARGE SCALE GENOMIC DNA]</scope>
    <source>
        <strain evidence="1">Desulfoluna butyratoxydans MSL71</strain>
    </source>
</reference>
<proteinExistence type="predicted"/>
<keyword evidence="2" id="KW-1185">Reference proteome</keyword>
<evidence type="ECO:0000313" key="2">
    <source>
        <dbReference type="Proteomes" id="UP000507962"/>
    </source>
</evidence>